<feature type="compositionally biased region" description="Low complexity" evidence="1">
    <location>
        <begin position="1"/>
        <end position="34"/>
    </location>
</feature>
<dbReference type="EMBL" id="LT594518">
    <property type="protein sequence ID" value="SBT82680.1"/>
    <property type="molecule type" value="Genomic_DNA"/>
</dbReference>
<evidence type="ECO:0000313" key="3">
    <source>
        <dbReference type="Proteomes" id="UP000243200"/>
    </source>
</evidence>
<feature type="region of interest" description="Disordered" evidence="1">
    <location>
        <begin position="1"/>
        <end position="57"/>
    </location>
</feature>
<evidence type="ECO:0008006" key="4">
    <source>
        <dbReference type="Google" id="ProtNLM"/>
    </source>
</evidence>
<gene>
    <name evidence="2" type="primary">PowCR01_140054900</name>
    <name evidence="2" type="ORF">POWCR01_140054900</name>
</gene>
<dbReference type="PANTHER" id="PTHR13523">
    <property type="entry name" value="COILED-COIL-HELIX-COILED-COIL-HELIX DOMAIN CONTAINING 2/NUR77"/>
    <property type="match status" value="1"/>
</dbReference>
<feature type="compositionally biased region" description="Polar residues" evidence="1">
    <location>
        <begin position="35"/>
        <end position="50"/>
    </location>
</feature>
<dbReference type="GO" id="GO:0005634">
    <property type="term" value="C:nucleus"/>
    <property type="evidence" value="ECO:0007669"/>
    <property type="project" value="TreeGrafter"/>
</dbReference>
<dbReference type="OrthoDB" id="1106148at2759"/>
<dbReference type="GO" id="GO:0005739">
    <property type="term" value="C:mitochondrion"/>
    <property type="evidence" value="ECO:0007669"/>
    <property type="project" value="TreeGrafter"/>
</dbReference>
<reference evidence="2 3" key="1">
    <citation type="submission" date="2016-06" db="EMBL/GenBank/DDBJ databases">
        <authorList>
            <consortium name="Pathogen Informatics"/>
        </authorList>
    </citation>
    <scope>NUCLEOTIDE SEQUENCE [LARGE SCALE GENOMIC DNA]</scope>
    <source>
        <strain evidence="2">PowCR01</strain>
    </source>
</reference>
<dbReference type="PANTHER" id="PTHR13523:SF2">
    <property type="entry name" value="COILED-COIL-HELIX-COILED-COIL-HELIX DOMAIN CONTAINING 2, ISOFORM A-RELATED"/>
    <property type="match status" value="1"/>
</dbReference>
<evidence type="ECO:0000313" key="2">
    <source>
        <dbReference type="EMBL" id="SBT82680.1"/>
    </source>
</evidence>
<dbReference type="GO" id="GO:0007005">
    <property type="term" value="P:mitochondrion organization"/>
    <property type="evidence" value="ECO:0007669"/>
    <property type="project" value="InterPro"/>
</dbReference>
<dbReference type="VEuPathDB" id="PlasmoDB:POWCR01_140054900"/>
<protein>
    <recommendedName>
        <fullName evidence="4">CHCH domain-containing protein</fullName>
    </recommendedName>
</protein>
<accession>A0A1C3L5Q4</accession>
<dbReference type="Proteomes" id="UP000243200">
    <property type="component" value="Chromosome 14"/>
</dbReference>
<organism evidence="2 3">
    <name type="scientific">Plasmodium ovale</name>
    <name type="common">malaria parasite P. ovale</name>
    <dbReference type="NCBI Taxonomy" id="36330"/>
    <lineage>
        <taxon>Eukaryota</taxon>
        <taxon>Sar</taxon>
        <taxon>Alveolata</taxon>
        <taxon>Apicomplexa</taxon>
        <taxon>Aconoidasida</taxon>
        <taxon>Haemosporida</taxon>
        <taxon>Plasmodiidae</taxon>
        <taxon>Plasmodium</taxon>
        <taxon>Plasmodium (Plasmodium)</taxon>
    </lineage>
</organism>
<dbReference type="VEuPathDB" id="PlasmoDB:PocGH01_14060500"/>
<evidence type="ECO:0000256" key="1">
    <source>
        <dbReference type="SAM" id="MobiDB-lite"/>
    </source>
</evidence>
<name>A0A1C3L5Q4_PLAOA</name>
<dbReference type="AlphaFoldDB" id="A0A1C3L5Q4"/>
<dbReference type="InterPro" id="IPR055304">
    <property type="entry name" value="CHCHD2/10-like"/>
</dbReference>
<proteinExistence type="predicted"/>
<sequence>MGRSSKSRSSGLSTRSSFLKKSSSNGMSRGSNSSAQNYAGGSVMQPQQKSGGFLSNMMGTVASGMASGVGFGIAQRAVDSIIGPRHVEVTHSNNNSQLNQTAAMNSERGNEYKCQSLKDELNQCMMRHSDISLCQNYADSLKSCQQSM</sequence>